<reference evidence="1 2" key="1">
    <citation type="submission" date="2021-06" db="EMBL/GenBank/DDBJ databases">
        <title>Caerostris darwini draft genome.</title>
        <authorList>
            <person name="Kono N."/>
            <person name="Arakawa K."/>
        </authorList>
    </citation>
    <scope>NUCLEOTIDE SEQUENCE [LARGE SCALE GENOMIC DNA]</scope>
</reference>
<sequence>MIPVNVYVSQTNHARRIVITTNSPVIWYSILVITTLDEDPKSVHLEESFFSLLFELRLFEMAVNDRFDKNNIRHCLHVNAFQKFHPRAIFLVAGDRAQRAISKMSLLNKLGQAKSLTLMF</sequence>
<gene>
    <name evidence="1" type="ORF">CDAR_10661</name>
</gene>
<organism evidence="1 2">
    <name type="scientific">Caerostris darwini</name>
    <dbReference type="NCBI Taxonomy" id="1538125"/>
    <lineage>
        <taxon>Eukaryota</taxon>
        <taxon>Metazoa</taxon>
        <taxon>Ecdysozoa</taxon>
        <taxon>Arthropoda</taxon>
        <taxon>Chelicerata</taxon>
        <taxon>Arachnida</taxon>
        <taxon>Araneae</taxon>
        <taxon>Araneomorphae</taxon>
        <taxon>Entelegynae</taxon>
        <taxon>Araneoidea</taxon>
        <taxon>Araneidae</taxon>
        <taxon>Caerostris</taxon>
    </lineage>
</organism>
<dbReference type="EMBL" id="BPLQ01008506">
    <property type="protein sequence ID" value="GIY37790.1"/>
    <property type="molecule type" value="Genomic_DNA"/>
</dbReference>
<evidence type="ECO:0000313" key="2">
    <source>
        <dbReference type="Proteomes" id="UP001054837"/>
    </source>
</evidence>
<dbReference type="Proteomes" id="UP001054837">
    <property type="component" value="Unassembled WGS sequence"/>
</dbReference>
<accession>A0AAV4SZ54</accession>
<proteinExistence type="predicted"/>
<evidence type="ECO:0000313" key="1">
    <source>
        <dbReference type="EMBL" id="GIY37790.1"/>
    </source>
</evidence>
<comment type="caution">
    <text evidence="1">The sequence shown here is derived from an EMBL/GenBank/DDBJ whole genome shotgun (WGS) entry which is preliminary data.</text>
</comment>
<keyword evidence="2" id="KW-1185">Reference proteome</keyword>
<protein>
    <submittedName>
        <fullName evidence="1">Uncharacterized protein</fullName>
    </submittedName>
</protein>
<dbReference type="AlphaFoldDB" id="A0AAV4SZ54"/>
<name>A0AAV4SZ54_9ARAC</name>